<feature type="transmembrane region" description="Helical" evidence="1">
    <location>
        <begin position="49"/>
        <end position="70"/>
    </location>
</feature>
<sequence length="124" mass="13872">MSVFGIERSRSLWHLILAPTIWAIHFCVTYGMTAIWCERAPAASGDLRLWILIVTAVALAMILGVAWRAWRQWDYTDDYDYEHDGPTIEDRREFLGHAGFLLAVVSVIGVIYVALPAAFVGSCG</sequence>
<gene>
    <name evidence="2" type="ORF">ATO8_08616</name>
</gene>
<keyword evidence="3" id="KW-1185">Reference proteome</keyword>
<evidence type="ECO:0000313" key="3">
    <source>
        <dbReference type="Proteomes" id="UP000019063"/>
    </source>
</evidence>
<dbReference type="OrthoDB" id="7264282at2"/>
<feature type="transmembrane region" description="Helical" evidence="1">
    <location>
        <begin position="100"/>
        <end position="120"/>
    </location>
</feature>
<evidence type="ECO:0008006" key="4">
    <source>
        <dbReference type="Google" id="ProtNLM"/>
    </source>
</evidence>
<keyword evidence="1" id="KW-1133">Transmembrane helix</keyword>
<keyword evidence="1" id="KW-0812">Transmembrane</keyword>
<organism evidence="2 3">
    <name type="scientific">Roseivivax marinus</name>
    <dbReference type="NCBI Taxonomy" id="1379903"/>
    <lineage>
        <taxon>Bacteria</taxon>
        <taxon>Pseudomonadati</taxon>
        <taxon>Pseudomonadota</taxon>
        <taxon>Alphaproteobacteria</taxon>
        <taxon>Rhodobacterales</taxon>
        <taxon>Roseobacteraceae</taxon>
        <taxon>Roseivivax</taxon>
    </lineage>
</organism>
<dbReference type="PATRIC" id="fig|1317118.6.peg.1788"/>
<evidence type="ECO:0000256" key="1">
    <source>
        <dbReference type="SAM" id="Phobius"/>
    </source>
</evidence>
<keyword evidence="1" id="KW-0472">Membrane</keyword>
<evidence type="ECO:0000313" key="2">
    <source>
        <dbReference type="EMBL" id="ETW13261.1"/>
    </source>
</evidence>
<accession>W4HMB3</accession>
<dbReference type="eggNOG" id="ENOG50330P3">
    <property type="taxonomic scope" value="Bacteria"/>
</dbReference>
<proteinExistence type="predicted"/>
<protein>
    <recommendedName>
        <fullName evidence="4">Transmembrane protein</fullName>
    </recommendedName>
</protein>
<name>W4HMB3_9RHOB</name>
<feature type="transmembrane region" description="Helical" evidence="1">
    <location>
        <begin position="12"/>
        <end position="37"/>
    </location>
</feature>
<dbReference type="EMBL" id="AQQW01000004">
    <property type="protein sequence ID" value="ETW13261.1"/>
    <property type="molecule type" value="Genomic_DNA"/>
</dbReference>
<dbReference type="STRING" id="1379903.ATO8_08616"/>
<dbReference type="Proteomes" id="UP000019063">
    <property type="component" value="Unassembled WGS sequence"/>
</dbReference>
<dbReference type="AlphaFoldDB" id="W4HMB3"/>
<reference evidence="2 3" key="1">
    <citation type="journal article" date="2014" name="Antonie Van Leeuwenhoek">
        <title>Roseivivax atlanticus sp. nov., isolated from surface seawater of the Atlantic Ocean.</title>
        <authorList>
            <person name="Li G."/>
            <person name="Lai Q."/>
            <person name="Liu X."/>
            <person name="Sun F."/>
            <person name="Shao Z."/>
        </authorList>
    </citation>
    <scope>NUCLEOTIDE SEQUENCE [LARGE SCALE GENOMIC DNA]</scope>
    <source>
        <strain evidence="2 3">22II-s10s</strain>
    </source>
</reference>
<dbReference type="RefSeq" id="WP_043843719.1">
    <property type="nucleotide sequence ID" value="NZ_AQQW01000004.1"/>
</dbReference>
<comment type="caution">
    <text evidence="2">The sequence shown here is derived from an EMBL/GenBank/DDBJ whole genome shotgun (WGS) entry which is preliminary data.</text>
</comment>